<evidence type="ECO:0000256" key="5">
    <source>
        <dbReference type="SAM" id="MobiDB-lite"/>
    </source>
</evidence>
<protein>
    <submittedName>
        <fullName evidence="7">Uncharacterized protein</fullName>
    </submittedName>
</protein>
<evidence type="ECO:0000256" key="2">
    <source>
        <dbReference type="ARBA" id="ARBA00022525"/>
    </source>
</evidence>
<keyword evidence="4" id="KW-0106">Calcium</keyword>
<keyword evidence="8" id="KW-1185">Reference proteome</keyword>
<dbReference type="EMBL" id="JAENIM010000008">
    <property type="protein sequence ID" value="MBK1789751.1"/>
    <property type="molecule type" value="Genomic_DNA"/>
</dbReference>
<reference evidence="7" key="1">
    <citation type="submission" date="2021-01" db="EMBL/GenBank/DDBJ databases">
        <title>Modified the classification status of verrucomicrobia.</title>
        <authorList>
            <person name="Feng X."/>
        </authorList>
    </citation>
    <scope>NUCLEOTIDE SEQUENCE</scope>
    <source>
        <strain evidence="7">_KCTC 22039</strain>
    </source>
</reference>
<dbReference type="RefSeq" id="WP_200309794.1">
    <property type="nucleotide sequence ID" value="NZ_JAENIM010000008.1"/>
</dbReference>
<keyword evidence="6" id="KW-1133">Transmembrane helix</keyword>
<name>A0A8J7MC32_9BACT</name>
<sequence>MSWVEENYEKAALGGALIIALGLGVGIATDDRLDGIMEDASFTRKSETSLEQMNVATEVIKSLSTEHTLNKGDYDGREVDLMVGVPLFVKKGVEEPVDLLKSAEQVHPGMENTWWLDNEIDPGYVNSPDLDADGDGFSNREEYDAQTNPNDPNSYPEPIVKLAAVGVEKFDMAMSWSDFGGGSYQFQMKTRGADRPARKVVKPGEIFFDDGSLMAGRFKYVERIVRDVEHPRTKVVNKQTFQKVEDLSENKRGRIYEFGRKPQLITDYTVEFRLNALGKSGETFKIQEGERFSLPFRAKAKEKPYLLKSVDPKAGIEIEYKAGDEIKTINLNFPK</sequence>
<dbReference type="AlphaFoldDB" id="A0A8J7MC32"/>
<evidence type="ECO:0000313" key="7">
    <source>
        <dbReference type="EMBL" id="MBK1789751.1"/>
    </source>
</evidence>
<feature type="region of interest" description="Disordered" evidence="5">
    <location>
        <begin position="125"/>
        <end position="157"/>
    </location>
</feature>
<proteinExistence type="predicted"/>
<dbReference type="InterPro" id="IPR049974">
    <property type="entry name" value="Amuc_1099-like"/>
</dbReference>
<evidence type="ECO:0000256" key="4">
    <source>
        <dbReference type="ARBA" id="ARBA00022837"/>
    </source>
</evidence>
<gene>
    <name evidence="7" type="ORF">JIN82_01135</name>
</gene>
<keyword evidence="6" id="KW-0472">Membrane</keyword>
<keyword evidence="2" id="KW-0964">Secreted</keyword>
<dbReference type="Pfam" id="PF18884">
    <property type="entry name" value="TSP3_bac"/>
    <property type="match status" value="1"/>
</dbReference>
<organism evidence="7 8">
    <name type="scientific">Persicirhabdus sediminis</name>
    <dbReference type="NCBI Taxonomy" id="454144"/>
    <lineage>
        <taxon>Bacteria</taxon>
        <taxon>Pseudomonadati</taxon>
        <taxon>Verrucomicrobiota</taxon>
        <taxon>Verrucomicrobiia</taxon>
        <taxon>Verrucomicrobiales</taxon>
        <taxon>Verrucomicrobiaceae</taxon>
        <taxon>Persicirhabdus</taxon>
    </lineage>
</organism>
<comment type="subcellular location">
    <subcellularLocation>
        <location evidence="1">Secreted</location>
    </subcellularLocation>
</comment>
<evidence type="ECO:0000256" key="3">
    <source>
        <dbReference type="ARBA" id="ARBA00022729"/>
    </source>
</evidence>
<evidence type="ECO:0000313" key="8">
    <source>
        <dbReference type="Proteomes" id="UP000624703"/>
    </source>
</evidence>
<accession>A0A8J7MC32</accession>
<dbReference type="Proteomes" id="UP000624703">
    <property type="component" value="Unassembled WGS sequence"/>
</dbReference>
<keyword evidence="6" id="KW-0812">Transmembrane</keyword>
<dbReference type="InterPro" id="IPR059100">
    <property type="entry name" value="TSP3_bac"/>
</dbReference>
<keyword evidence="3" id="KW-0732">Signal</keyword>
<dbReference type="NCBIfam" id="NF042425">
    <property type="entry name" value="Amuc_1099_fam"/>
    <property type="match status" value="1"/>
</dbReference>
<feature type="transmembrane region" description="Helical" evidence="6">
    <location>
        <begin position="12"/>
        <end position="29"/>
    </location>
</feature>
<evidence type="ECO:0000256" key="1">
    <source>
        <dbReference type="ARBA" id="ARBA00004613"/>
    </source>
</evidence>
<comment type="caution">
    <text evidence="7">The sequence shown here is derived from an EMBL/GenBank/DDBJ whole genome shotgun (WGS) entry which is preliminary data.</text>
</comment>
<evidence type="ECO:0000256" key="6">
    <source>
        <dbReference type="SAM" id="Phobius"/>
    </source>
</evidence>